<dbReference type="VEuPathDB" id="TrichDB:TRFO_09009"/>
<evidence type="ECO:0000313" key="3">
    <source>
        <dbReference type="EMBL" id="OHS98161.1"/>
    </source>
</evidence>
<dbReference type="RefSeq" id="XP_068351298.1">
    <property type="nucleotide sequence ID" value="XM_068494631.1"/>
</dbReference>
<accession>A0A1J4JHG0</accession>
<gene>
    <name evidence="3" type="ORF">TRFO_09009</name>
</gene>
<dbReference type="AlphaFoldDB" id="A0A1J4JHG0"/>
<reference evidence="3" key="1">
    <citation type="submission" date="2016-10" db="EMBL/GenBank/DDBJ databases">
        <authorList>
            <person name="Benchimol M."/>
            <person name="Almeida L.G."/>
            <person name="Vasconcelos A.T."/>
            <person name="Perreira-Neves A."/>
            <person name="Rosa I.A."/>
            <person name="Tasca T."/>
            <person name="Bogo M.R."/>
            <person name="de Souza W."/>
        </authorList>
    </citation>
    <scope>NUCLEOTIDE SEQUENCE [LARGE SCALE GENOMIC DNA]</scope>
    <source>
        <strain evidence="3">K</strain>
    </source>
</reference>
<organism evidence="3 4">
    <name type="scientific">Tritrichomonas foetus</name>
    <dbReference type="NCBI Taxonomy" id="1144522"/>
    <lineage>
        <taxon>Eukaryota</taxon>
        <taxon>Metamonada</taxon>
        <taxon>Parabasalia</taxon>
        <taxon>Tritrichomonadida</taxon>
        <taxon>Tritrichomonadidae</taxon>
        <taxon>Tritrichomonas</taxon>
    </lineage>
</organism>
<keyword evidence="1" id="KW-0175">Coiled coil</keyword>
<protein>
    <submittedName>
        <fullName evidence="3">Uncharacterized protein</fullName>
    </submittedName>
</protein>
<evidence type="ECO:0000256" key="1">
    <source>
        <dbReference type="SAM" id="Coils"/>
    </source>
</evidence>
<dbReference type="GeneID" id="94829335"/>
<evidence type="ECO:0000256" key="2">
    <source>
        <dbReference type="SAM" id="MobiDB-lite"/>
    </source>
</evidence>
<dbReference type="PANTHER" id="PTHR39867:SF1">
    <property type="entry name" value="HELICASE ATP-BINDING DOMAIN-CONTAINING PROTEIN"/>
    <property type="match status" value="1"/>
</dbReference>
<proteinExistence type="predicted"/>
<sequence length="893" mass="103023">MRPVKPLDILVTGSLKGREAPPDVPSRRTANNTMTIETPGLPFETEPLKIRRPTPPRRVQTSYTKVRPRTQAKEEHQYAIRFPDYTWGHTDPENRDHYANRQEIEEVANNFDKVLRSISESDEVETASTLQAAADLLLDNIESQLRSECREQSELVTRARVSYAHVFSLMELDAQKARALIDKLERGNEKLEENLTKIIDNATERVKEAQEECARQIASITKEMEEKKEEYDTSMKRFLEQKTQLEEHVKALHRVFLDFQNDSVYITLEDLKQKQESLEKKVRNKDREIAKLQGNIQTHLKQIQEEADQKLMLEQTCDELRRKLKSAMATINRLQRRLDMQNIDQMPMIGIFGSDDDGEDGNMKLGDELGPPLVQSQHIMTSQNSSPNKRGGRRGDLSPLLNLHQKLSRIGDKMVDALQRTNNTSVFMNDSLNDDLDKLMLSCDSRLMMRALEAKIDDLTRVSEYLDSIDGSGTGANGFIFGGMPGTSTANLMANIPRFLRFINEHNKPGEKESAPSQTDPKAFQIIRQIMQSKYMSDQWRQRMGRPPMRFPEFVISFHCKDRENMFTALQRSVRMWNFIEDQKIPELKLFKKFLLEKYTVDELSFFLELRCALIGLPPVTSEEAPIIKVSIRKCKEVVCKVLGSFSPVTATVLTEAAQFVQDEFIDYAQFAKILIDYYQNERRKRRNAVRLMFQSKRFAGADGKVDFENFHAMVQSLGFPGSLDDIFDLHRESVLLGGGELSIDSILRAMDNLSFHFYSIELPARLTKKTDLVALTRPELLSHWQTFGMWFEAFRKPRENFDTWVKSRLVQKVNDIDKLFKSNAPIPNLFSEYRSLLDYFQFTLDAMAKGKNRVMSTHKAEKELTILENLIDLLITFVIDIPEDGIEFSEFD</sequence>
<name>A0A1J4JHG0_9EUKA</name>
<feature type="region of interest" description="Disordered" evidence="2">
    <location>
        <begin position="15"/>
        <end position="74"/>
    </location>
</feature>
<feature type="coiled-coil region" evidence="1">
    <location>
        <begin position="174"/>
        <end position="344"/>
    </location>
</feature>
<dbReference type="OrthoDB" id="10469378at2759"/>
<dbReference type="EMBL" id="MLAK01001071">
    <property type="protein sequence ID" value="OHS98161.1"/>
    <property type="molecule type" value="Genomic_DNA"/>
</dbReference>
<keyword evidence="4" id="KW-1185">Reference proteome</keyword>
<dbReference type="Proteomes" id="UP000179807">
    <property type="component" value="Unassembled WGS sequence"/>
</dbReference>
<dbReference type="PANTHER" id="PTHR39867">
    <property type="entry name" value="HELICASE ATP-BINDING DOMAIN-CONTAINING PROTEIN"/>
    <property type="match status" value="1"/>
</dbReference>
<comment type="caution">
    <text evidence="3">The sequence shown here is derived from an EMBL/GenBank/DDBJ whole genome shotgun (WGS) entry which is preliminary data.</text>
</comment>
<evidence type="ECO:0000313" key="4">
    <source>
        <dbReference type="Proteomes" id="UP000179807"/>
    </source>
</evidence>